<protein>
    <recommendedName>
        <fullName evidence="4">WG repeat-containing protein</fullName>
    </recommendedName>
</protein>
<evidence type="ECO:0000313" key="3">
    <source>
        <dbReference type="Proteomes" id="UP001226762"/>
    </source>
</evidence>
<keyword evidence="3" id="KW-1185">Reference proteome</keyword>
<reference evidence="2" key="2">
    <citation type="submission" date="2023-02" db="EMBL/GenBank/DDBJ databases">
        <title>'Rhodoalgimonas zhirmunskyi' gen. nov., isolated from a red alga.</title>
        <authorList>
            <person name="Nedashkovskaya O.I."/>
            <person name="Otstavnykh N.Y."/>
            <person name="Bystritskaya E.P."/>
            <person name="Balabanova L.A."/>
            <person name="Isaeva M.P."/>
        </authorList>
    </citation>
    <scope>NUCLEOTIDE SEQUENCE</scope>
    <source>
        <strain evidence="2">KCTC 52189</strain>
    </source>
</reference>
<keyword evidence="1" id="KW-0732">Signal</keyword>
<dbReference type="EMBL" id="JANHAX010000003">
    <property type="protein sequence ID" value="MDQ2090591.1"/>
    <property type="molecule type" value="Genomic_DNA"/>
</dbReference>
<organism evidence="2 3">
    <name type="scientific">Marimonas arenosa</name>
    <dbReference type="NCBI Taxonomy" id="1795305"/>
    <lineage>
        <taxon>Bacteria</taxon>
        <taxon>Pseudomonadati</taxon>
        <taxon>Pseudomonadota</taxon>
        <taxon>Alphaproteobacteria</taxon>
        <taxon>Rhodobacterales</taxon>
        <taxon>Paracoccaceae</taxon>
        <taxon>Marimonas</taxon>
    </lineage>
</organism>
<gene>
    <name evidence="2" type="ORF">NO357_11835</name>
</gene>
<proteinExistence type="predicted"/>
<accession>A0AAE4B6M5</accession>
<evidence type="ECO:0000256" key="1">
    <source>
        <dbReference type="SAM" id="SignalP"/>
    </source>
</evidence>
<sequence length="119" mass="13033">MKRLCLVLVFWAAPVLADDSAYYVSSAGDDYAITVNDNGYVLTSRYPKARFVEAGADSHVVRGIDTFYFGKACDAAHALFGAGKWGWANGGFGADFGSGFRLRFPRQELPQGHGDICRW</sequence>
<evidence type="ECO:0008006" key="4">
    <source>
        <dbReference type="Google" id="ProtNLM"/>
    </source>
</evidence>
<feature type="chain" id="PRO_5041968797" description="WG repeat-containing protein" evidence="1">
    <location>
        <begin position="18"/>
        <end position="119"/>
    </location>
</feature>
<dbReference type="RefSeq" id="WP_306735865.1">
    <property type="nucleotide sequence ID" value="NZ_JANHAX010000003.1"/>
</dbReference>
<dbReference type="Proteomes" id="UP001226762">
    <property type="component" value="Unassembled WGS sequence"/>
</dbReference>
<dbReference type="AlphaFoldDB" id="A0AAE4B6M5"/>
<evidence type="ECO:0000313" key="2">
    <source>
        <dbReference type="EMBL" id="MDQ2090591.1"/>
    </source>
</evidence>
<reference evidence="2" key="1">
    <citation type="submission" date="2022-07" db="EMBL/GenBank/DDBJ databases">
        <authorList>
            <person name="Otstavnykh N."/>
            <person name="Isaeva M."/>
            <person name="Bystritskaya E."/>
        </authorList>
    </citation>
    <scope>NUCLEOTIDE SEQUENCE</scope>
    <source>
        <strain evidence="2">KCTC 52189</strain>
    </source>
</reference>
<comment type="caution">
    <text evidence="2">The sequence shown here is derived from an EMBL/GenBank/DDBJ whole genome shotgun (WGS) entry which is preliminary data.</text>
</comment>
<feature type="signal peptide" evidence="1">
    <location>
        <begin position="1"/>
        <end position="17"/>
    </location>
</feature>
<name>A0AAE4B6M5_9RHOB</name>